<proteinExistence type="predicted"/>
<organism evidence="2 3">
    <name type="scientific">Salvator merianae</name>
    <name type="common">Argentine black and white tegu</name>
    <name type="synonym">Tupinambis merianae</name>
    <dbReference type="NCBI Taxonomy" id="96440"/>
    <lineage>
        <taxon>Eukaryota</taxon>
        <taxon>Metazoa</taxon>
        <taxon>Chordata</taxon>
        <taxon>Craniata</taxon>
        <taxon>Vertebrata</taxon>
        <taxon>Euteleostomi</taxon>
        <taxon>Lepidosauria</taxon>
        <taxon>Squamata</taxon>
        <taxon>Bifurcata</taxon>
        <taxon>Unidentata</taxon>
        <taxon>Episquamata</taxon>
        <taxon>Laterata</taxon>
        <taxon>Teiioidea</taxon>
        <taxon>Teiidae</taxon>
        <taxon>Salvator</taxon>
    </lineage>
</organism>
<dbReference type="PANTHER" id="PTHR11505">
    <property type="entry name" value="L1 TRANSPOSABLE ELEMENT-RELATED"/>
    <property type="match status" value="1"/>
</dbReference>
<dbReference type="AlphaFoldDB" id="A0A8D0B996"/>
<dbReference type="InterPro" id="IPR004244">
    <property type="entry name" value="Transposase_22"/>
</dbReference>
<reference evidence="2" key="2">
    <citation type="submission" date="2025-09" db="UniProtKB">
        <authorList>
            <consortium name="Ensembl"/>
        </authorList>
    </citation>
    <scope>IDENTIFICATION</scope>
</reference>
<evidence type="ECO:0000313" key="3">
    <source>
        <dbReference type="Proteomes" id="UP000694421"/>
    </source>
</evidence>
<dbReference type="Proteomes" id="UP000694421">
    <property type="component" value="Unplaced"/>
</dbReference>
<feature type="compositionally biased region" description="Basic and acidic residues" evidence="1">
    <location>
        <begin position="1"/>
        <end position="12"/>
    </location>
</feature>
<accession>A0A8D0B996</accession>
<sequence>MKIDIKENDLKSTHRALKPKPSTGSPPRDVIIAFVRESTKERILREVRQIEDLNYNGSRVYLYPDLAAETIKQRFTLRSVCKKLAENGFKYTSGFAMVLLFV</sequence>
<protein>
    <submittedName>
        <fullName evidence="2">Uncharacterized protein</fullName>
    </submittedName>
</protein>
<keyword evidence="3" id="KW-1185">Reference proteome</keyword>
<name>A0A8D0B996_SALMN</name>
<dbReference type="Ensembl" id="ENSSMRT00000005966.1">
    <property type="protein sequence ID" value="ENSSMRP00000005065.1"/>
    <property type="gene ID" value="ENSSMRG00000004163.1"/>
</dbReference>
<feature type="region of interest" description="Disordered" evidence="1">
    <location>
        <begin position="1"/>
        <end position="28"/>
    </location>
</feature>
<evidence type="ECO:0000256" key="1">
    <source>
        <dbReference type="SAM" id="MobiDB-lite"/>
    </source>
</evidence>
<dbReference type="GeneTree" id="ENSGT00940000165382"/>
<reference evidence="2" key="1">
    <citation type="submission" date="2025-08" db="UniProtKB">
        <authorList>
            <consortium name="Ensembl"/>
        </authorList>
    </citation>
    <scope>IDENTIFICATION</scope>
</reference>
<evidence type="ECO:0000313" key="2">
    <source>
        <dbReference type="Ensembl" id="ENSSMRP00000005065.1"/>
    </source>
</evidence>
<dbReference type="Gene3D" id="3.30.70.1820">
    <property type="entry name" value="L1 transposable element, RRM domain"/>
    <property type="match status" value="1"/>
</dbReference>